<dbReference type="InterPro" id="IPR045748">
    <property type="entry name" value="DcaP"/>
</dbReference>
<reference evidence="1 2" key="1">
    <citation type="journal article" date="2016" name="Front. Microbiol.">
        <title>Single-Cell (Meta-)Genomics of a Dimorphic Candidatus Thiomargarita nelsonii Reveals Genomic Plasticity.</title>
        <authorList>
            <person name="Flood B.E."/>
            <person name="Fliss P."/>
            <person name="Jones D.S."/>
            <person name="Dick G.J."/>
            <person name="Jain S."/>
            <person name="Kaster A.K."/>
            <person name="Winkel M."/>
            <person name="Mussmann M."/>
            <person name="Bailey J."/>
        </authorList>
    </citation>
    <scope>NUCLEOTIDE SEQUENCE [LARGE SCALE GENOMIC DNA]</scope>
    <source>
        <strain evidence="1">Hydrate Ridge</strain>
    </source>
</reference>
<dbReference type="EMBL" id="JSZA02000069">
    <property type="protein sequence ID" value="KHD04412.2"/>
    <property type="molecule type" value="Genomic_DNA"/>
</dbReference>
<evidence type="ECO:0000313" key="1">
    <source>
        <dbReference type="EMBL" id="KHD04412.2"/>
    </source>
</evidence>
<organism evidence="1 2">
    <name type="scientific">Candidatus Thiomargarita nelsonii</name>
    <dbReference type="NCBI Taxonomy" id="1003181"/>
    <lineage>
        <taxon>Bacteria</taxon>
        <taxon>Pseudomonadati</taxon>
        <taxon>Pseudomonadota</taxon>
        <taxon>Gammaproteobacteria</taxon>
        <taxon>Thiotrichales</taxon>
        <taxon>Thiotrichaceae</taxon>
        <taxon>Thiomargarita</taxon>
    </lineage>
</organism>
<dbReference type="Pfam" id="PF19577">
    <property type="entry name" value="DcaP"/>
    <property type="match status" value="1"/>
</dbReference>
<dbReference type="Proteomes" id="UP000030428">
    <property type="component" value="Unassembled WGS sequence"/>
</dbReference>
<name>A0A0A6P1Y2_9GAMM</name>
<gene>
    <name evidence="1" type="ORF">PN36_17800</name>
</gene>
<dbReference type="AlphaFoldDB" id="A0A0A6P1Y2"/>
<keyword evidence="2" id="KW-1185">Reference proteome</keyword>
<evidence type="ECO:0008006" key="3">
    <source>
        <dbReference type="Google" id="ProtNLM"/>
    </source>
</evidence>
<comment type="caution">
    <text evidence="1">The sequence shown here is derived from an EMBL/GenBank/DDBJ whole genome shotgun (WGS) entry which is preliminary data.</text>
</comment>
<sequence>MKRIEKLERLAAQQAAKKQTIPQAHVTPLHSGKGILELRSRNTTLSIGGRAKLSVIYNSASVGGGSNNGDVFLFPGAIPLDDSGEDGQLTFSARDTRLWFKTRTPTDYGNLNTLLEIDFWGASGNERVGNSHSPRLRHAYIEWGNFTMGQTFTTFMNVSAFPETNTLLAPNMIMVRQPLIRWTKPFKRGNFQIALEQPESTLTDTTGARITPDDDRLPDIASKLSLYGDWGQASLSGLLREIRSDGASVSDEAFGGAIHAGGRIKTFGRDNLRFGLSYGNALGRYVALNGFNAGSIDSQGRISLHTISNGHLAYQHWWNESLRSSFAYSQTQSDNDLSIVPVNKKLSSYHLNLLWSPLSAVTLGLEYIHAMRTLENGLEGELDRFHFAASYNF</sequence>
<proteinExistence type="predicted"/>
<protein>
    <recommendedName>
        <fullName evidence="3">Porin</fullName>
    </recommendedName>
</protein>
<dbReference type="SUPFAM" id="SSF56935">
    <property type="entry name" value="Porins"/>
    <property type="match status" value="1"/>
</dbReference>
<accession>A0A0A6P1Y2</accession>
<evidence type="ECO:0000313" key="2">
    <source>
        <dbReference type="Proteomes" id="UP000030428"/>
    </source>
</evidence>